<feature type="domain" description="HTH lysR-type" evidence="5">
    <location>
        <begin position="1"/>
        <end position="58"/>
    </location>
</feature>
<dbReference type="PANTHER" id="PTHR30126">
    <property type="entry name" value="HTH-TYPE TRANSCRIPTIONAL REGULATOR"/>
    <property type="match status" value="1"/>
</dbReference>
<dbReference type="Gene3D" id="3.40.190.290">
    <property type="match status" value="1"/>
</dbReference>
<accession>A0ABX0V1W3</accession>
<dbReference type="Pfam" id="PF03466">
    <property type="entry name" value="LysR_substrate"/>
    <property type="match status" value="1"/>
</dbReference>
<evidence type="ECO:0000256" key="4">
    <source>
        <dbReference type="ARBA" id="ARBA00023163"/>
    </source>
</evidence>
<dbReference type="PANTHER" id="PTHR30126:SF39">
    <property type="entry name" value="HTH-TYPE TRANSCRIPTIONAL REGULATOR CYSL"/>
    <property type="match status" value="1"/>
</dbReference>
<evidence type="ECO:0000256" key="2">
    <source>
        <dbReference type="ARBA" id="ARBA00023015"/>
    </source>
</evidence>
<dbReference type="PROSITE" id="PS50931">
    <property type="entry name" value="HTH_LYSR"/>
    <property type="match status" value="1"/>
</dbReference>
<keyword evidence="4" id="KW-0804">Transcription</keyword>
<dbReference type="Pfam" id="PF00126">
    <property type="entry name" value="HTH_1"/>
    <property type="match status" value="1"/>
</dbReference>
<dbReference type="SUPFAM" id="SSF46785">
    <property type="entry name" value="Winged helix' DNA-binding domain"/>
    <property type="match status" value="1"/>
</dbReference>
<organism evidence="6 7">
    <name type="scientific">Pseudochelatococcus lubricantis</name>
    <dbReference type="NCBI Taxonomy" id="1538102"/>
    <lineage>
        <taxon>Bacteria</taxon>
        <taxon>Pseudomonadati</taxon>
        <taxon>Pseudomonadota</taxon>
        <taxon>Alphaproteobacteria</taxon>
        <taxon>Hyphomicrobiales</taxon>
        <taxon>Chelatococcaceae</taxon>
        <taxon>Pseudochelatococcus</taxon>
    </lineage>
</organism>
<keyword evidence="7" id="KW-1185">Reference proteome</keyword>
<dbReference type="InterPro" id="IPR000847">
    <property type="entry name" value="LysR_HTH_N"/>
</dbReference>
<dbReference type="SUPFAM" id="SSF53850">
    <property type="entry name" value="Periplasmic binding protein-like II"/>
    <property type="match status" value="1"/>
</dbReference>
<dbReference type="PRINTS" id="PR00039">
    <property type="entry name" value="HTHLYSR"/>
</dbReference>
<protein>
    <submittedName>
        <fullName evidence="6">DNA-binding transcriptional LysR family regulator</fullName>
    </submittedName>
</protein>
<proteinExistence type="inferred from homology"/>
<evidence type="ECO:0000256" key="1">
    <source>
        <dbReference type="ARBA" id="ARBA00009437"/>
    </source>
</evidence>
<comment type="caution">
    <text evidence="6">The sequence shown here is derived from an EMBL/GenBank/DDBJ whole genome shotgun (WGS) entry which is preliminary data.</text>
</comment>
<dbReference type="InterPro" id="IPR036388">
    <property type="entry name" value="WH-like_DNA-bd_sf"/>
</dbReference>
<dbReference type="Gene3D" id="1.10.10.10">
    <property type="entry name" value="Winged helix-like DNA-binding domain superfamily/Winged helix DNA-binding domain"/>
    <property type="match status" value="1"/>
</dbReference>
<dbReference type="InterPro" id="IPR005119">
    <property type="entry name" value="LysR_subst-bd"/>
</dbReference>
<dbReference type="EMBL" id="JAASQI010000007">
    <property type="protein sequence ID" value="NIJ59122.1"/>
    <property type="molecule type" value="Genomic_DNA"/>
</dbReference>
<evidence type="ECO:0000256" key="3">
    <source>
        <dbReference type="ARBA" id="ARBA00023125"/>
    </source>
</evidence>
<name>A0ABX0V1W3_9HYPH</name>
<keyword evidence="2" id="KW-0805">Transcription regulation</keyword>
<evidence type="ECO:0000313" key="7">
    <source>
        <dbReference type="Proteomes" id="UP001429580"/>
    </source>
</evidence>
<dbReference type="RefSeq" id="WP_166954188.1">
    <property type="nucleotide sequence ID" value="NZ_JAASQI010000007.1"/>
</dbReference>
<comment type="similarity">
    <text evidence="1">Belongs to the LysR transcriptional regulatory family.</text>
</comment>
<dbReference type="GO" id="GO:0003677">
    <property type="term" value="F:DNA binding"/>
    <property type="evidence" value="ECO:0007669"/>
    <property type="project" value="UniProtKB-KW"/>
</dbReference>
<sequence>MTFEQLTIFVAVAEREHLTRAASALGLTPSAVSASIKTLESFYNVRLFERVGRGIELTRDGQTFLKEAKETLARVRAAELVLGDLGNLKRGHIDIHASQTIANYWLPQRLLRFRDVYPEIELSLTVGNTMTVTRAVVEGTAELGFIEGTIDEPAIAAQTIALDQLVVVVPSGCKLAPAGKLPVVDTIRELAWIMREPGSGTRSEFEAALQAFCIDVSELKVLLTLPSNEAVLKGILSSGAAAALSRAVVEPFIGNGTVTVLDIPLPSRKFTILKHKERRLSSAARRLSELFRNSSFGT</sequence>
<evidence type="ECO:0000259" key="5">
    <source>
        <dbReference type="PROSITE" id="PS50931"/>
    </source>
</evidence>
<gene>
    <name evidence="6" type="ORF">FHS82_002977</name>
</gene>
<reference evidence="6 7" key="1">
    <citation type="submission" date="2020-03" db="EMBL/GenBank/DDBJ databases">
        <title>Genomic Encyclopedia of Type Strains, Phase IV (KMG-IV): sequencing the most valuable type-strain genomes for metagenomic binning, comparative biology and taxonomic classification.</title>
        <authorList>
            <person name="Goeker M."/>
        </authorList>
    </citation>
    <scope>NUCLEOTIDE SEQUENCE [LARGE SCALE GENOMIC DNA]</scope>
    <source>
        <strain evidence="6 7">DSM 103870</strain>
    </source>
</reference>
<keyword evidence="3 6" id="KW-0238">DNA-binding</keyword>
<evidence type="ECO:0000313" key="6">
    <source>
        <dbReference type="EMBL" id="NIJ59122.1"/>
    </source>
</evidence>
<dbReference type="Proteomes" id="UP001429580">
    <property type="component" value="Unassembled WGS sequence"/>
</dbReference>
<dbReference type="InterPro" id="IPR036390">
    <property type="entry name" value="WH_DNA-bd_sf"/>
</dbReference>